<dbReference type="PATRIC" id="fig|1354303.4.peg.817"/>
<dbReference type="EMBL" id="AUSW01000015">
    <property type="protein sequence ID" value="ERL56152.1"/>
    <property type="molecule type" value="Genomic_DNA"/>
</dbReference>
<dbReference type="InterPro" id="IPR012036">
    <property type="entry name" value="Phage_Mu_Gp28"/>
</dbReference>
<accession>U4T485</accession>
<organism evidence="1 2">
    <name type="scientific">Psychrobacter aquaticus CMS 56</name>
    <dbReference type="NCBI Taxonomy" id="1354303"/>
    <lineage>
        <taxon>Bacteria</taxon>
        <taxon>Pseudomonadati</taxon>
        <taxon>Pseudomonadota</taxon>
        <taxon>Gammaproteobacteria</taxon>
        <taxon>Moraxellales</taxon>
        <taxon>Moraxellaceae</taxon>
        <taxon>Psychrobacter</taxon>
    </lineage>
</organism>
<dbReference type="RefSeq" id="WP_021813483.1">
    <property type="nucleotide sequence ID" value="NZ_AUSW01000015.1"/>
</dbReference>
<dbReference type="Proteomes" id="UP000016761">
    <property type="component" value="Unassembled WGS sequence"/>
</dbReference>
<dbReference type="PIRSF" id="PIRSF007056">
    <property type="entry name" value="UCP007056"/>
    <property type="match status" value="1"/>
</dbReference>
<dbReference type="Gene3D" id="3.30.420.240">
    <property type="match status" value="1"/>
</dbReference>
<dbReference type="InterPro" id="IPR027417">
    <property type="entry name" value="P-loop_NTPase"/>
</dbReference>
<name>U4T485_9GAMM</name>
<reference evidence="1 2" key="1">
    <citation type="journal article" date="2013" name="Genome Announc.">
        <title>Draft Genome Sequence of Psychrobacter aquaticus Strain CMS 56T, Isolated from a Cyanobacterial Mat Sample Collected from Water Bodies in the McMurdo Dry Valley Region of Antarctica.</title>
        <authorList>
            <person name="Reddy G.S."/>
            <person name="Ara S."/>
            <person name="Singh A."/>
            <person name="Kumar Pinnaka A."/>
            <person name="Shivaji S."/>
        </authorList>
    </citation>
    <scope>NUCLEOTIDE SEQUENCE [LARGE SCALE GENOMIC DNA]</scope>
    <source>
        <strain evidence="1 2">CMS 56</strain>
    </source>
</reference>
<dbReference type="Gene3D" id="3.40.50.300">
    <property type="entry name" value="P-loop containing nucleotide triphosphate hydrolases"/>
    <property type="match status" value="1"/>
</dbReference>
<sequence length="571" mass="63665">MTDSKIKAFASSAANSGAKLFNTLKSAHDTKRIVEWEELPQSVRDIPEAFNPMADGLLMSHQSDTIALSHEYDILVVEKGRRTGITFGMALDKSLVAASQRHAGGDNVYYVGDTKEKGLEFVGYCAKFLRTIAVAQGQGVSGIEEFLFEDQDEHGKTKYITSWRIRLASGFQIVALSSRPENIRGLQGHVVIDEAAFHRNVQAVLDAATALLIWGSRIVIISTHNGTTNAFNQLIKEVNSGVYEDTAVVYKVTFDDAVANGLYERVCLIKGELPTSEGKEKWYKKIRRGYGSRKTQMREELDAIARDGNSTSLPTVWIESASVQGRPVLRLILPENFVEKSIAEREDHVNAWITVHIEPLLAALDPRIPWYFGQDYARHRDFSIINPLGIEQNLQRTVPFVIEMQKVPAKQQLQILFAVINGLPNFVGGAMDATGTGETVAELTADEFGHSRIMQVKITQSWYGEYMPKMTGLFEDGMITMPADSNLTQDLRQIEEVNGIPMISPLRRKDLKDPDVVRHGDFAPSLCLSNCAYLNMKNGKLTVNSRPAVQDKNIQQGIGIRQRFNSIIRGY</sequence>
<proteinExistence type="predicted"/>
<evidence type="ECO:0000313" key="1">
    <source>
        <dbReference type="EMBL" id="ERL56152.1"/>
    </source>
</evidence>
<evidence type="ECO:0000313" key="2">
    <source>
        <dbReference type="Proteomes" id="UP000016761"/>
    </source>
</evidence>
<protein>
    <submittedName>
        <fullName evidence="1">Phage terminase, large subunit</fullName>
    </submittedName>
</protein>
<dbReference type="STRING" id="1354303.M917_0830"/>
<keyword evidence="2" id="KW-1185">Reference proteome</keyword>
<gene>
    <name evidence="1" type="ORF">M917_0830</name>
</gene>
<comment type="caution">
    <text evidence="1">The sequence shown here is derived from an EMBL/GenBank/DDBJ whole genome shotgun (WGS) entry which is preliminary data.</text>
</comment>
<dbReference type="eggNOG" id="COG4373">
    <property type="taxonomic scope" value="Bacteria"/>
</dbReference>
<dbReference type="AlphaFoldDB" id="U4T485"/>